<dbReference type="Gene3D" id="3.40.50.10810">
    <property type="entry name" value="Tandem AAA-ATPase domain"/>
    <property type="match status" value="1"/>
</dbReference>
<dbReference type="InterPro" id="IPR000330">
    <property type="entry name" value="SNF2_N"/>
</dbReference>
<evidence type="ECO:0000259" key="1">
    <source>
        <dbReference type="PROSITE" id="PS51192"/>
    </source>
</evidence>
<name>A0AAD2G9G0_9STRA</name>
<comment type="caution">
    <text evidence="2">The sequence shown here is derived from an EMBL/GenBank/DDBJ whole genome shotgun (WGS) entry which is preliminary data.</text>
</comment>
<organism evidence="2 3">
    <name type="scientific">Cylindrotheca closterium</name>
    <dbReference type="NCBI Taxonomy" id="2856"/>
    <lineage>
        <taxon>Eukaryota</taxon>
        <taxon>Sar</taxon>
        <taxon>Stramenopiles</taxon>
        <taxon>Ochrophyta</taxon>
        <taxon>Bacillariophyta</taxon>
        <taxon>Bacillariophyceae</taxon>
        <taxon>Bacillariophycidae</taxon>
        <taxon>Bacillariales</taxon>
        <taxon>Bacillariaceae</taxon>
        <taxon>Cylindrotheca</taxon>
    </lineage>
</organism>
<gene>
    <name evidence="2" type="ORF">CYCCA115_LOCUS20835</name>
</gene>
<sequence>MHNQNLSMILGDEMGLRLVELVQRNDQLGAFAPFLLSSCFQRCGTNPPKERAEHQYDDDVILTTYEMSKLPALKSFYSRMQFHYIILDEGHKINGHQTQIAQQAVWSIHADNKLLLTGTPLQNNMVELWSLLQFLYPEIFTISKPFTKAFDLKENIIDKTFLQHAHELFDLFMLRRLKHKVETFIPPKL</sequence>
<dbReference type="GO" id="GO:0005524">
    <property type="term" value="F:ATP binding"/>
    <property type="evidence" value="ECO:0007669"/>
    <property type="project" value="InterPro"/>
</dbReference>
<dbReference type="Pfam" id="PF00176">
    <property type="entry name" value="SNF2-rel_dom"/>
    <property type="match status" value="1"/>
</dbReference>
<protein>
    <recommendedName>
        <fullName evidence="1">Helicase ATP-binding domain-containing protein</fullName>
    </recommendedName>
</protein>
<evidence type="ECO:0000313" key="3">
    <source>
        <dbReference type="Proteomes" id="UP001295423"/>
    </source>
</evidence>
<dbReference type="SUPFAM" id="SSF52540">
    <property type="entry name" value="P-loop containing nucleoside triphosphate hydrolases"/>
    <property type="match status" value="1"/>
</dbReference>
<dbReference type="InterPro" id="IPR014001">
    <property type="entry name" value="Helicase_ATP-bd"/>
</dbReference>
<dbReference type="InterPro" id="IPR027417">
    <property type="entry name" value="P-loop_NTPase"/>
</dbReference>
<dbReference type="PANTHER" id="PTHR10799">
    <property type="entry name" value="SNF2/RAD54 HELICASE FAMILY"/>
    <property type="match status" value="1"/>
</dbReference>
<reference evidence="2" key="1">
    <citation type="submission" date="2023-08" db="EMBL/GenBank/DDBJ databases">
        <authorList>
            <person name="Audoor S."/>
            <person name="Bilcke G."/>
        </authorList>
    </citation>
    <scope>NUCLEOTIDE SEQUENCE</scope>
</reference>
<dbReference type="AlphaFoldDB" id="A0AAD2G9G0"/>
<dbReference type="Proteomes" id="UP001295423">
    <property type="component" value="Unassembled WGS sequence"/>
</dbReference>
<proteinExistence type="predicted"/>
<keyword evidence="3" id="KW-1185">Reference proteome</keyword>
<feature type="domain" description="Helicase ATP-binding" evidence="1">
    <location>
        <begin position="23"/>
        <end position="138"/>
    </location>
</feature>
<dbReference type="EMBL" id="CAKOGP040002202">
    <property type="protein sequence ID" value="CAJ1964871.1"/>
    <property type="molecule type" value="Genomic_DNA"/>
</dbReference>
<dbReference type="PROSITE" id="PS51192">
    <property type="entry name" value="HELICASE_ATP_BIND_1"/>
    <property type="match status" value="1"/>
</dbReference>
<evidence type="ECO:0000313" key="2">
    <source>
        <dbReference type="EMBL" id="CAJ1964871.1"/>
    </source>
</evidence>
<accession>A0AAD2G9G0</accession>
<dbReference type="InterPro" id="IPR038718">
    <property type="entry name" value="SNF2-like_sf"/>
</dbReference>